<dbReference type="GO" id="GO:0005524">
    <property type="term" value="F:ATP binding"/>
    <property type="evidence" value="ECO:0007669"/>
    <property type="project" value="UniProtKB-KW"/>
</dbReference>
<name>A0A076MR90_AMYME</name>
<keyword evidence="2" id="KW-0547">Nucleotide-binding</keyword>
<dbReference type="Proteomes" id="UP000062973">
    <property type="component" value="Chromosome"/>
</dbReference>
<dbReference type="Gene3D" id="3.40.50.620">
    <property type="entry name" value="HUPs"/>
    <property type="match status" value="2"/>
</dbReference>
<evidence type="ECO:0000313" key="6">
    <source>
        <dbReference type="Proteomes" id="UP000062973"/>
    </source>
</evidence>
<accession>A0A076MR90</accession>
<dbReference type="PANTHER" id="PTHR46268">
    <property type="entry name" value="STRESS RESPONSE PROTEIN NHAX"/>
    <property type="match status" value="1"/>
</dbReference>
<dbReference type="OrthoDB" id="3404132at2"/>
<protein>
    <submittedName>
        <fullName evidence="5">Universal stress protein</fullName>
    </submittedName>
</protein>
<feature type="domain" description="UspA" evidence="4">
    <location>
        <begin position="118"/>
        <end position="254"/>
    </location>
</feature>
<dbReference type="Pfam" id="PF00582">
    <property type="entry name" value="Usp"/>
    <property type="match status" value="1"/>
</dbReference>
<dbReference type="EMBL" id="CP009110">
    <property type="protein sequence ID" value="AIJ23144.1"/>
    <property type="molecule type" value="Genomic_DNA"/>
</dbReference>
<reference evidence="5 6" key="1">
    <citation type="submission" date="2014-07" db="EMBL/GenBank/DDBJ databases">
        <title>Whole Genome Sequence of the Amycolatopsis methanolica 239.</title>
        <authorList>
            <person name="Tang B."/>
        </authorList>
    </citation>
    <scope>NUCLEOTIDE SEQUENCE [LARGE SCALE GENOMIC DNA]</scope>
    <source>
        <strain evidence="5 6">239</strain>
    </source>
</reference>
<dbReference type="InterPro" id="IPR006016">
    <property type="entry name" value="UspA"/>
</dbReference>
<evidence type="ECO:0000256" key="1">
    <source>
        <dbReference type="ARBA" id="ARBA00008791"/>
    </source>
</evidence>
<proteinExistence type="inferred from homology"/>
<dbReference type="InterPro" id="IPR014729">
    <property type="entry name" value="Rossmann-like_a/b/a_fold"/>
</dbReference>
<dbReference type="PATRIC" id="fig|1068978.7.peg.3255"/>
<evidence type="ECO:0000313" key="5">
    <source>
        <dbReference type="EMBL" id="AIJ23144.1"/>
    </source>
</evidence>
<dbReference type="PANTHER" id="PTHR46268:SF27">
    <property type="entry name" value="UNIVERSAL STRESS PROTEIN RV2623"/>
    <property type="match status" value="1"/>
</dbReference>
<dbReference type="PRINTS" id="PR01438">
    <property type="entry name" value="UNVRSLSTRESS"/>
</dbReference>
<evidence type="ECO:0000256" key="2">
    <source>
        <dbReference type="ARBA" id="ARBA00022741"/>
    </source>
</evidence>
<evidence type="ECO:0000259" key="4">
    <source>
        <dbReference type="Pfam" id="PF00582"/>
    </source>
</evidence>
<sequence length="258" mass="26976">MTGEVVAGVSASPGSWCGAQWAADLAASRHLPLRLVHAGDADLDVRLADGTAFRVERLPGPPADTLLALSATAAFLVFGPSARARTADRYLRSPALALAARSACPVVVVRGRAAPSGPVVAGIDGSGAAGRAIAVAFQEAAYRGVPLIALHTRSDAEYVTAPGDRLRLEWERAAGDEHRTIAERLAGWQERYPDVVLHRIVRRDRPRHHLLELSRRAQLVVVGSRGRGGVGGLVLGSTGRVLAQRAGCPVVVVPPGGS</sequence>
<organism evidence="5 6">
    <name type="scientific">Amycolatopsis methanolica 239</name>
    <dbReference type="NCBI Taxonomy" id="1068978"/>
    <lineage>
        <taxon>Bacteria</taxon>
        <taxon>Bacillati</taxon>
        <taxon>Actinomycetota</taxon>
        <taxon>Actinomycetes</taxon>
        <taxon>Pseudonocardiales</taxon>
        <taxon>Pseudonocardiaceae</taxon>
        <taxon>Amycolatopsis</taxon>
        <taxon>Amycolatopsis methanolica group</taxon>
    </lineage>
</organism>
<dbReference type="AlphaFoldDB" id="A0A076MR90"/>
<dbReference type="InterPro" id="IPR006015">
    <property type="entry name" value="Universal_stress_UspA"/>
</dbReference>
<keyword evidence="3" id="KW-0067">ATP-binding</keyword>
<gene>
    <name evidence="5" type="ORF">AMETH_3052</name>
</gene>
<dbReference type="KEGG" id="amq:AMETH_3052"/>
<dbReference type="RefSeq" id="WP_017988141.1">
    <property type="nucleotide sequence ID" value="NZ_AQUL01000002.1"/>
</dbReference>
<dbReference type="STRING" id="1068978.AMETH_3052"/>
<evidence type="ECO:0000256" key="3">
    <source>
        <dbReference type="ARBA" id="ARBA00022840"/>
    </source>
</evidence>
<dbReference type="SUPFAM" id="SSF52402">
    <property type="entry name" value="Adenine nucleotide alpha hydrolases-like"/>
    <property type="match status" value="2"/>
</dbReference>
<comment type="similarity">
    <text evidence="1">Belongs to the universal stress protein A family.</text>
</comment>
<dbReference type="eggNOG" id="COG0589">
    <property type="taxonomic scope" value="Bacteria"/>
</dbReference>
<keyword evidence="6" id="KW-1185">Reference proteome</keyword>
<dbReference type="HOGENOM" id="CLU_049301_2_3_11"/>